<dbReference type="EMBL" id="ANOH01000405">
    <property type="protein sequence ID" value="EMI52797.1"/>
    <property type="molecule type" value="Genomic_DNA"/>
</dbReference>
<dbReference type="AlphaFoldDB" id="M5TUD1"/>
<keyword evidence="2" id="KW-1185">Reference proteome</keyword>
<reference evidence="1 2" key="1">
    <citation type="journal article" date="2013" name="Mar. Genomics">
        <title>Expression of sulfatases in Rhodopirellula baltica and the diversity of sulfatases in the genus Rhodopirellula.</title>
        <authorList>
            <person name="Wegner C.E."/>
            <person name="Richter-Heitmann T."/>
            <person name="Klindworth A."/>
            <person name="Klockow C."/>
            <person name="Richter M."/>
            <person name="Achstetter T."/>
            <person name="Glockner F.O."/>
            <person name="Harder J."/>
        </authorList>
    </citation>
    <scope>NUCLEOTIDE SEQUENCE [LARGE SCALE GENOMIC DNA]</scope>
    <source>
        <strain evidence="1 2">SM41</strain>
    </source>
</reference>
<gene>
    <name evidence="1" type="ORF">RSSM_05785</name>
</gene>
<organism evidence="1 2">
    <name type="scientific">Rhodopirellula sallentina SM41</name>
    <dbReference type="NCBI Taxonomy" id="1263870"/>
    <lineage>
        <taxon>Bacteria</taxon>
        <taxon>Pseudomonadati</taxon>
        <taxon>Planctomycetota</taxon>
        <taxon>Planctomycetia</taxon>
        <taxon>Pirellulales</taxon>
        <taxon>Pirellulaceae</taxon>
        <taxon>Rhodopirellula</taxon>
    </lineage>
</organism>
<name>M5TUD1_9BACT</name>
<comment type="caution">
    <text evidence="1">The sequence shown here is derived from an EMBL/GenBank/DDBJ whole genome shotgun (WGS) entry which is preliminary data.</text>
</comment>
<protein>
    <submittedName>
        <fullName evidence="1">Uncharacterized protein</fullName>
    </submittedName>
</protein>
<accession>M5TUD1</accession>
<sequence>MSAASFCGQPDRIRPSRSVVMVRETMPEKRRRGESPQPFVIRLPGWGPCIVFSVESRRAFKAMKNANAKWTN</sequence>
<evidence type="ECO:0000313" key="2">
    <source>
        <dbReference type="Proteomes" id="UP000011885"/>
    </source>
</evidence>
<evidence type="ECO:0000313" key="1">
    <source>
        <dbReference type="EMBL" id="EMI52797.1"/>
    </source>
</evidence>
<dbReference type="PATRIC" id="fig|1263870.3.peg.6131"/>
<dbReference type="Proteomes" id="UP000011885">
    <property type="component" value="Unassembled WGS sequence"/>
</dbReference>
<proteinExistence type="predicted"/>